<dbReference type="EMBL" id="JALJOS010000005">
    <property type="protein sequence ID" value="KAK9838723.1"/>
    <property type="molecule type" value="Genomic_DNA"/>
</dbReference>
<sequence length="69" mass="7772">MAKGPLEFFKFGIYLAIPALMVYAVAGNPDNLERVIKSRSYVVYPPEGPRPPTADEMAEIMKKQKDSRK</sequence>
<evidence type="ECO:0000313" key="3">
    <source>
        <dbReference type="EMBL" id="KAK9838723.1"/>
    </source>
</evidence>
<protein>
    <submittedName>
        <fullName evidence="3">Uncharacterized protein</fullName>
    </submittedName>
</protein>
<dbReference type="PANTHER" id="PTHR35700">
    <property type="entry name" value="OS07G0181800 PROTEIN"/>
    <property type="match status" value="1"/>
</dbReference>
<dbReference type="GO" id="GO:0033617">
    <property type="term" value="P:mitochondrial respiratory chain complex IV assembly"/>
    <property type="evidence" value="ECO:0007669"/>
    <property type="project" value="InterPro"/>
</dbReference>
<feature type="compositionally biased region" description="Basic and acidic residues" evidence="1">
    <location>
        <begin position="59"/>
        <end position="69"/>
    </location>
</feature>
<evidence type="ECO:0000313" key="4">
    <source>
        <dbReference type="Proteomes" id="UP001438707"/>
    </source>
</evidence>
<keyword evidence="4" id="KW-1185">Reference proteome</keyword>
<dbReference type="Pfam" id="PF09803">
    <property type="entry name" value="Pet100"/>
    <property type="match status" value="1"/>
</dbReference>
<keyword evidence="2" id="KW-0812">Transmembrane</keyword>
<keyword evidence="2" id="KW-0472">Membrane</keyword>
<name>A0AAW1RZ95_9CHLO</name>
<dbReference type="GO" id="GO:0005739">
    <property type="term" value="C:mitochondrion"/>
    <property type="evidence" value="ECO:0007669"/>
    <property type="project" value="InterPro"/>
</dbReference>
<dbReference type="Proteomes" id="UP001438707">
    <property type="component" value="Unassembled WGS sequence"/>
</dbReference>
<dbReference type="InterPro" id="IPR018625">
    <property type="entry name" value="Pet100"/>
</dbReference>
<proteinExistence type="predicted"/>
<gene>
    <name evidence="3" type="ORF">WJX74_002039</name>
</gene>
<evidence type="ECO:0000256" key="2">
    <source>
        <dbReference type="SAM" id="Phobius"/>
    </source>
</evidence>
<organism evidence="3 4">
    <name type="scientific">Apatococcus lobatus</name>
    <dbReference type="NCBI Taxonomy" id="904363"/>
    <lineage>
        <taxon>Eukaryota</taxon>
        <taxon>Viridiplantae</taxon>
        <taxon>Chlorophyta</taxon>
        <taxon>core chlorophytes</taxon>
        <taxon>Trebouxiophyceae</taxon>
        <taxon>Chlorellales</taxon>
        <taxon>Chlorellaceae</taxon>
        <taxon>Apatococcus</taxon>
    </lineage>
</organism>
<keyword evidence="2" id="KW-1133">Transmembrane helix</keyword>
<dbReference type="PANTHER" id="PTHR35700:SF1">
    <property type="entry name" value="OS07G0181800 PROTEIN"/>
    <property type="match status" value="1"/>
</dbReference>
<comment type="caution">
    <text evidence="3">The sequence shown here is derived from an EMBL/GenBank/DDBJ whole genome shotgun (WGS) entry which is preliminary data.</text>
</comment>
<accession>A0AAW1RZ95</accession>
<evidence type="ECO:0000256" key="1">
    <source>
        <dbReference type="SAM" id="MobiDB-lite"/>
    </source>
</evidence>
<reference evidence="3 4" key="1">
    <citation type="journal article" date="2024" name="Nat. Commun.">
        <title>Phylogenomics reveals the evolutionary origins of lichenization in chlorophyte algae.</title>
        <authorList>
            <person name="Puginier C."/>
            <person name="Libourel C."/>
            <person name="Otte J."/>
            <person name="Skaloud P."/>
            <person name="Haon M."/>
            <person name="Grisel S."/>
            <person name="Petersen M."/>
            <person name="Berrin J.G."/>
            <person name="Delaux P.M."/>
            <person name="Dal Grande F."/>
            <person name="Keller J."/>
        </authorList>
    </citation>
    <scope>NUCLEOTIDE SEQUENCE [LARGE SCALE GENOMIC DNA]</scope>
    <source>
        <strain evidence="3 4">SAG 2145</strain>
    </source>
</reference>
<feature type="transmembrane region" description="Helical" evidence="2">
    <location>
        <begin position="12"/>
        <end position="29"/>
    </location>
</feature>
<feature type="region of interest" description="Disordered" evidence="1">
    <location>
        <begin position="47"/>
        <end position="69"/>
    </location>
</feature>
<dbReference type="AlphaFoldDB" id="A0AAW1RZ95"/>